<feature type="non-terminal residue" evidence="1">
    <location>
        <position position="427"/>
    </location>
</feature>
<evidence type="ECO:0000313" key="1">
    <source>
        <dbReference type="EMBL" id="MFD0803700.1"/>
    </source>
</evidence>
<comment type="caution">
    <text evidence="1">The sequence shown here is derived from an EMBL/GenBank/DDBJ whole genome shotgun (WGS) entry which is preliminary data.</text>
</comment>
<keyword evidence="2" id="KW-1185">Reference proteome</keyword>
<protein>
    <recommendedName>
        <fullName evidence="3">LuxR family transcriptional regulator</fullName>
    </recommendedName>
</protein>
<evidence type="ECO:0000313" key="2">
    <source>
        <dbReference type="Proteomes" id="UP001596956"/>
    </source>
</evidence>
<proteinExistence type="predicted"/>
<reference evidence="2" key="1">
    <citation type="journal article" date="2019" name="Int. J. Syst. Evol. Microbiol.">
        <title>The Global Catalogue of Microorganisms (GCM) 10K type strain sequencing project: providing services to taxonomists for standard genome sequencing and annotation.</title>
        <authorList>
            <consortium name="The Broad Institute Genomics Platform"/>
            <consortium name="The Broad Institute Genome Sequencing Center for Infectious Disease"/>
            <person name="Wu L."/>
            <person name="Ma J."/>
        </authorList>
    </citation>
    <scope>NUCLEOTIDE SEQUENCE [LARGE SCALE GENOMIC DNA]</scope>
    <source>
        <strain evidence="2">CCUG 63369</strain>
    </source>
</reference>
<name>A0ABW3BL02_9ACTN</name>
<gene>
    <name evidence="1" type="ORF">ACFQZU_20605</name>
</gene>
<accession>A0ABW3BL02</accession>
<sequence length="427" mass="45413">LCLHAPCEPVELPGDHHLLRRVAALGDTAAQLLTGVSVLGSIRVDDLPLLTEMTGTDLAAAGRVLDRLIEAQVLVADPAGRVRCRCPALAASAIGWSGGRCEVSLHTLVAEQMLTRRPGEVDPAVLAGHIAGSGSNVVLSASQVDWLLGLAADDEPERPERAASSYAAALPRLPPSDPEHARALTRLLNLVLSTGRYELLRGVLAQYAEQGCAPGSSEEVRLAAILAALHSGEPPADEAVRSLLDAGPTGGEPIGFAQWWFGLPRAPRPVTPAGPRLAAADRMEVLSAAFSGDLAACERAWHRSGRTAASRRGLDRLHHAAAMVDTATVMRLVLGERYRIPTTGVPGVHRRLVRGYSRADWSQAMSAVRELELSYSTDTLAHQAARLLAAEMCAARGESRQAARWLGRMVASPRLVAMRAWVRTGLL</sequence>
<dbReference type="Proteomes" id="UP001596956">
    <property type="component" value="Unassembled WGS sequence"/>
</dbReference>
<dbReference type="EMBL" id="JBHTHR010001063">
    <property type="protein sequence ID" value="MFD0803700.1"/>
    <property type="molecule type" value="Genomic_DNA"/>
</dbReference>
<feature type="non-terminal residue" evidence="1">
    <location>
        <position position="1"/>
    </location>
</feature>
<organism evidence="1 2">
    <name type="scientific">Streptomonospora algeriensis</name>
    <dbReference type="NCBI Taxonomy" id="995084"/>
    <lineage>
        <taxon>Bacteria</taxon>
        <taxon>Bacillati</taxon>
        <taxon>Actinomycetota</taxon>
        <taxon>Actinomycetes</taxon>
        <taxon>Streptosporangiales</taxon>
        <taxon>Nocardiopsidaceae</taxon>
        <taxon>Streptomonospora</taxon>
    </lineage>
</organism>
<evidence type="ECO:0008006" key="3">
    <source>
        <dbReference type="Google" id="ProtNLM"/>
    </source>
</evidence>